<evidence type="ECO:0000256" key="3">
    <source>
        <dbReference type="ARBA" id="ARBA00023004"/>
    </source>
</evidence>
<keyword evidence="2" id="KW-0479">Metal-binding</keyword>
<evidence type="ECO:0000313" key="7">
    <source>
        <dbReference type="EMBL" id="NSJ49559.1"/>
    </source>
</evidence>
<dbReference type="SFLD" id="SFLDS00029">
    <property type="entry name" value="Radical_SAM"/>
    <property type="match status" value="1"/>
</dbReference>
<dbReference type="SFLD" id="SFLDG01102">
    <property type="entry name" value="Uncharacterised_Radical_SAM_Su"/>
    <property type="match status" value="1"/>
</dbReference>
<name>A0AAW5BL43_9FIRM</name>
<dbReference type="Proteomes" id="UP001299608">
    <property type="component" value="Unassembled WGS sequence"/>
</dbReference>
<evidence type="ECO:0000256" key="5">
    <source>
        <dbReference type="SAM" id="MobiDB-lite"/>
    </source>
</evidence>
<comment type="caution">
    <text evidence="6">The sequence shown here is derived from an EMBL/GenBank/DDBJ whole genome shotgun (WGS) entry which is preliminary data.</text>
</comment>
<accession>A0AAW5BL43</accession>
<evidence type="ECO:0000256" key="2">
    <source>
        <dbReference type="ARBA" id="ARBA00022723"/>
    </source>
</evidence>
<dbReference type="EMBL" id="JAAITT010000016">
    <property type="protein sequence ID" value="NSJ49559.1"/>
    <property type="molecule type" value="Genomic_DNA"/>
</dbReference>
<dbReference type="PANTHER" id="PTHR21180">
    <property type="entry name" value="ENDONUCLEASE/EXONUCLEASE/PHOSPHATASE FAMILY DOMAIN-CONTAINING PROTEIN 1"/>
    <property type="match status" value="1"/>
</dbReference>
<dbReference type="Proteomes" id="UP000669239">
    <property type="component" value="Unassembled WGS sequence"/>
</dbReference>
<gene>
    <name evidence="7" type="ORF">G5B36_12745</name>
    <name evidence="6" type="ORF">L0N08_03810</name>
</gene>
<evidence type="ECO:0000256" key="4">
    <source>
        <dbReference type="ARBA" id="ARBA00023014"/>
    </source>
</evidence>
<dbReference type="SUPFAM" id="SSF102114">
    <property type="entry name" value="Radical SAM enzymes"/>
    <property type="match status" value="1"/>
</dbReference>
<dbReference type="EMBL" id="JAKNGE010000004">
    <property type="protein sequence ID" value="MCG4744532.1"/>
    <property type="molecule type" value="Genomic_DNA"/>
</dbReference>
<dbReference type="CDD" id="cd01335">
    <property type="entry name" value="Radical_SAM"/>
    <property type="match status" value="1"/>
</dbReference>
<dbReference type="Gene3D" id="3.20.20.70">
    <property type="entry name" value="Aldolase class I"/>
    <property type="match status" value="1"/>
</dbReference>
<dbReference type="Pfam" id="PF13353">
    <property type="entry name" value="Fer4_12"/>
    <property type="match status" value="1"/>
</dbReference>
<reference evidence="6" key="3">
    <citation type="submission" date="2022-01" db="EMBL/GenBank/DDBJ databases">
        <title>Collection of gut derived symbiotic bacterial strains cultured from healthy donors.</title>
        <authorList>
            <person name="Lin H."/>
            <person name="Kohout C."/>
            <person name="Waligurski E."/>
            <person name="Pamer E.G."/>
        </authorList>
    </citation>
    <scope>NUCLEOTIDE SEQUENCE</scope>
    <source>
        <strain evidence="6">DFI.6.55</strain>
    </source>
</reference>
<dbReference type="SUPFAM" id="SSF47781">
    <property type="entry name" value="RuvA domain 2-like"/>
    <property type="match status" value="1"/>
</dbReference>
<dbReference type="AlphaFoldDB" id="A0AAW5BL43"/>
<keyword evidence="4" id="KW-0411">Iron-sulfur</keyword>
<dbReference type="InterPro" id="IPR010994">
    <property type="entry name" value="RuvA_2-like"/>
</dbReference>
<dbReference type="PANTHER" id="PTHR21180:SF9">
    <property type="entry name" value="TYPE II SECRETION SYSTEM PROTEIN K"/>
    <property type="match status" value="1"/>
</dbReference>
<organism evidence="6 9">
    <name type="scientific">Enterocloster aldenensis</name>
    <dbReference type="NCBI Taxonomy" id="358742"/>
    <lineage>
        <taxon>Bacteria</taxon>
        <taxon>Bacillati</taxon>
        <taxon>Bacillota</taxon>
        <taxon>Clostridia</taxon>
        <taxon>Lachnospirales</taxon>
        <taxon>Lachnospiraceae</taxon>
        <taxon>Enterocloster</taxon>
    </lineage>
</organism>
<dbReference type="GO" id="GO:0003824">
    <property type="term" value="F:catalytic activity"/>
    <property type="evidence" value="ECO:0007669"/>
    <property type="project" value="InterPro"/>
</dbReference>
<dbReference type="InterPro" id="IPR013785">
    <property type="entry name" value="Aldolase_TIM"/>
</dbReference>
<keyword evidence="3" id="KW-0408">Iron</keyword>
<reference evidence="7" key="2">
    <citation type="submission" date="2020-02" db="EMBL/GenBank/DDBJ databases">
        <authorList>
            <person name="Littmann E."/>
            <person name="Sorbara M."/>
        </authorList>
    </citation>
    <scope>NUCLEOTIDE SEQUENCE</scope>
    <source>
        <strain evidence="7">MSK.1.17</strain>
    </source>
</reference>
<feature type="region of interest" description="Disordered" evidence="5">
    <location>
        <begin position="275"/>
        <end position="297"/>
    </location>
</feature>
<protein>
    <submittedName>
        <fullName evidence="6">DNA modification/repair radical SAM protein</fullName>
    </submittedName>
</protein>
<dbReference type="InterPro" id="IPR051675">
    <property type="entry name" value="Endo/Exo/Phosphatase_dom_1"/>
</dbReference>
<dbReference type="InterPro" id="IPR058240">
    <property type="entry name" value="rSAM_sf"/>
</dbReference>
<sequence length="544" mass="60499">MLIQENLSVQDKLKILTDAAKYDVACTSSGVKRKGKAGSIGNTSEAGICHSFAADGRCISLLKILFTNQCIYDCKYCVNRCSNDVVRTAFTPDEVCRLTIEFYRRNYIEGLFLSSGILYNANHTMEQIYETLYKLRNQWCFNGYIHVKAIPGADAELVERTGFLADRMSINLELPTAEGLKNLAPGKTRDKILAPMRQIQQGISVSSHLLGYDRGYKKPYSTERAGFAGGAALIRPELAGGPGAALDRTISAGTMEQGATRGMIGLAQGMAGAAQEAAGGNPLKDMHSDSHAGNHSKGLKSRLVLPASQYKKSAFVPAGQSTQMIVGATPENDYQMMSVTQSLYRNFGLKRVFYSAYIPVNEDSCLPSLPDGPPLLREHRLYQADWLLRFYGFRAEELLSEDRPNFNVFLDPKCDWALRHLEGFPVEVNLAPYDQLLRVPGMGVKSASRIVAARRSGRLGFEDLKKMGVVLKRARYFITCSGRMMEGARLDQDYITNCLVGDEQRARWDIEHRDSFRQLSLFDDMHMEMPVTRDDHYAAAAGHF</sequence>
<dbReference type="RefSeq" id="WP_118706882.1">
    <property type="nucleotide sequence ID" value="NZ_JAAITT010000016.1"/>
</dbReference>
<dbReference type="GO" id="GO:0051536">
    <property type="term" value="F:iron-sulfur cluster binding"/>
    <property type="evidence" value="ECO:0007669"/>
    <property type="project" value="UniProtKB-KW"/>
</dbReference>
<evidence type="ECO:0000313" key="9">
    <source>
        <dbReference type="Proteomes" id="UP001299608"/>
    </source>
</evidence>
<evidence type="ECO:0000313" key="8">
    <source>
        <dbReference type="Proteomes" id="UP000669239"/>
    </source>
</evidence>
<dbReference type="InterPro" id="IPR007197">
    <property type="entry name" value="rSAM"/>
</dbReference>
<reference evidence="7 8" key="1">
    <citation type="journal article" date="2020" name="Cell Host Microbe">
        <title>Functional and Genomic Variation between Human-Derived Isolates of Lachnospiraceae Reveals Inter- and Intra-Species Diversity.</title>
        <authorList>
            <person name="Sorbara M.T."/>
            <person name="Littmann E.R."/>
            <person name="Fontana E."/>
            <person name="Moody T.U."/>
            <person name="Kohout C.E."/>
            <person name="Gjonbalaj M."/>
            <person name="Eaton V."/>
            <person name="Seok R."/>
            <person name="Leiner I.M."/>
            <person name="Pamer E.G."/>
        </authorList>
    </citation>
    <scope>NUCLEOTIDE SEQUENCE [LARGE SCALE GENOMIC DNA]</scope>
    <source>
        <strain evidence="7 8">MSK.1.17</strain>
    </source>
</reference>
<proteinExistence type="predicted"/>
<dbReference type="InterPro" id="IPR023874">
    <property type="entry name" value="DNA_rSAM_put"/>
</dbReference>
<evidence type="ECO:0000256" key="1">
    <source>
        <dbReference type="ARBA" id="ARBA00022691"/>
    </source>
</evidence>
<dbReference type="GO" id="GO:0046872">
    <property type="term" value="F:metal ion binding"/>
    <property type="evidence" value="ECO:0007669"/>
    <property type="project" value="UniProtKB-KW"/>
</dbReference>
<evidence type="ECO:0000313" key="6">
    <source>
        <dbReference type="EMBL" id="MCG4744532.1"/>
    </source>
</evidence>
<keyword evidence="8" id="KW-1185">Reference proteome</keyword>
<keyword evidence="1" id="KW-0949">S-adenosyl-L-methionine</keyword>
<dbReference type="NCBIfam" id="TIGR03916">
    <property type="entry name" value="rSAM_link_UDG"/>
    <property type="match status" value="1"/>
</dbReference>